<dbReference type="AlphaFoldDB" id="A0A382JCX6"/>
<dbReference type="InterPro" id="IPR029058">
    <property type="entry name" value="AB_hydrolase_fold"/>
</dbReference>
<dbReference type="Gene3D" id="3.40.50.1820">
    <property type="entry name" value="alpha/beta hydrolase"/>
    <property type="match status" value="1"/>
</dbReference>
<accession>A0A382JCX6</accession>
<sequence length="76" mass="8792">MLKDKYDSIGRVKEIQAKTIILMAENDEVIPKKHSLRLISEFPPEQITVKTISNTGHNDISNKMEYYDHLSSFLNN</sequence>
<name>A0A382JCX6_9ZZZZ</name>
<dbReference type="SUPFAM" id="SSF53474">
    <property type="entry name" value="alpha/beta-Hydrolases"/>
    <property type="match status" value="1"/>
</dbReference>
<evidence type="ECO:0008006" key="2">
    <source>
        <dbReference type="Google" id="ProtNLM"/>
    </source>
</evidence>
<organism evidence="1">
    <name type="scientific">marine metagenome</name>
    <dbReference type="NCBI Taxonomy" id="408172"/>
    <lineage>
        <taxon>unclassified sequences</taxon>
        <taxon>metagenomes</taxon>
        <taxon>ecological metagenomes</taxon>
    </lineage>
</organism>
<protein>
    <recommendedName>
        <fullName evidence="2">Peptidase S9 prolyl oligopeptidase catalytic domain-containing protein</fullName>
    </recommendedName>
</protein>
<evidence type="ECO:0000313" key="1">
    <source>
        <dbReference type="EMBL" id="SVC09202.1"/>
    </source>
</evidence>
<gene>
    <name evidence="1" type="ORF">METZ01_LOCUS262056</name>
</gene>
<proteinExistence type="predicted"/>
<dbReference type="EMBL" id="UINC01073088">
    <property type="protein sequence ID" value="SVC09202.1"/>
    <property type="molecule type" value="Genomic_DNA"/>
</dbReference>
<reference evidence="1" key="1">
    <citation type="submission" date="2018-05" db="EMBL/GenBank/DDBJ databases">
        <authorList>
            <person name="Lanie J.A."/>
            <person name="Ng W.-L."/>
            <person name="Kazmierczak K.M."/>
            <person name="Andrzejewski T.M."/>
            <person name="Davidsen T.M."/>
            <person name="Wayne K.J."/>
            <person name="Tettelin H."/>
            <person name="Glass J.I."/>
            <person name="Rusch D."/>
            <person name="Podicherti R."/>
            <person name="Tsui H.-C.T."/>
            <person name="Winkler M.E."/>
        </authorList>
    </citation>
    <scope>NUCLEOTIDE SEQUENCE</scope>
</reference>